<feature type="compositionally biased region" description="Basic residues" evidence="1">
    <location>
        <begin position="1"/>
        <end position="10"/>
    </location>
</feature>
<evidence type="ECO:0000313" key="3">
    <source>
        <dbReference type="EMBL" id="TGZ76263.1"/>
    </source>
</evidence>
<dbReference type="SUPFAM" id="SSF49879">
    <property type="entry name" value="SMAD/FHA domain"/>
    <property type="match status" value="1"/>
</dbReference>
<gene>
    <name evidence="3" type="ORF">EX30DRAFT_345017</name>
</gene>
<dbReference type="InterPro" id="IPR000253">
    <property type="entry name" value="FHA_dom"/>
</dbReference>
<feature type="compositionally biased region" description="Basic and acidic residues" evidence="1">
    <location>
        <begin position="11"/>
        <end position="40"/>
    </location>
</feature>
<feature type="non-terminal residue" evidence="3">
    <location>
        <position position="226"/>
    </location>
</feature>
<dbReference type="STRING" id="341454.A0A4S2MHN2"/>
<dbReference type="Proteomes" id="UP000298138">
    <property type="component" value="Unassembled WGS sequence"/>
</dbReference>
<feature type="domain" description="FHA" evidence="2">
    <location>
        <begin position="192"/>
        <end position="220"/>
    </location>
</feature>
<accession>A0A4S2MHN2</accession>
<reference evidence="3 4" key="1">
    <citation type="submission" date="2019-04" db="EMBL/GenBank/DDBJ databases">
        <title>Comparative genomics and transcriptomics to analyze fruiting body development in filamentous ascomycetes.</title>
        <authorList>
            <consortium name="DOE Joint Genome Institute"/>
            <person name="Lutkenhaus R."/>
            <person name="Traeger S."/>
            <person name="Breuer J."/>
            <person name="Kuo A."/>
            <person name="Lipzen A."/>
            <person name="Pangilinan J."/>
            <person name="Dilworth D."/>
            <person name="Sandor L."/>
            <person name="Poggeler S."/>
            <person name="Barry K."/>
            <person name="Grigoriev I.V."/>
            <person name="Nowrousian M."/>
        </authorList>
    </citation>
    <scope>NUCLEOTIDE SEQUENCE [LARGE SCALE GENOMIC DNA]</scope>
    <source>
        <strain evidence="3 4">CBS 389.68</strain>
    </source>
</reference>
<dbReference type="Gene3D" id="2.60.200.20">
    <property type="match status" value="1"/>
</dbReference>
<dbReference type="InParanoid" id="A0A4S2MHN2"/>
<evidence type="ECO:0000313" key="4">
    <source>
        <dbReference type="Proteomes" id="UP000298138"/>
    </source>
</evidence>
<protein>
    <recommendedName>
        <fullName evidence="2">FHA domain-containing protein</fullName>
    </recommendedName>
</protein>
<dbReference type="InterPro" id="IPR050923">
    <property type="entry name" value="Cell_Proc_Reg/RNA_Proc"/>
</dbReference>
<dbReference type="InterPro" id="IPR008984">
    <property type="entry name" value="SMAD_FHA_dom_sf"/>
</dbReference>
<evidence type="ECO:0000256" key="1">
    <source>
        <dbReference type="SAM" id="MobiDB-lite"/>
    </source>
</evidence>
<dbReference type="OrthoDB" id="444265at2759"/>
<sequence length="226" mass="26549">MPRSRSRSPRTFRDANRPPRERPRSRDDDERERQRREAETRRRRSRSHDDWRKRRDIELDVHSGSGREREQERERARERPPRRRRDEHERKDREDRGGRSRRDDYVPPPIESGSRPGDGTGDDLPPPQEKQKPNFSTTGLLAAASNTLNDVALKYAEPADARKPPPHPAWKLFVFKDSDIVDTIELSTRSCWLVGRDRAVADLPVDHPSCSKQHAVLQWRYVVKTD</sequence>
<dbReference type="Pfam" id="PF00498">
    <property type="entry name" value="FHA"/>
    <property type="match status" value="1"/>
</dbReference>
<name>A0A4S2MHN2_9PEZI</name>
<dbReference type="PANTHER" id="PTHR23308">
    <property type="entry name" value="NUCLEAR INHIBITOR OF PROTEIN PHOSPHATASE-1"/>
    <property type="match status" value="1"/>
</dbReference>
<dbReference type="AlphaFoldDB" id="A0A4S2MHN2"/>
<evidence type="ECO:0000259" key="2">
    <source>
        <dbReference type="Pfam" id="PF00498"/>
    </source>
</evidence>
<feature type="region of interest" description="Disordered" evidence="1">
    <location>
        <begin position="1"/>
        <end position="138"/>
    </location>
</feature>
<dbReference type="EMBL" id="ML220189">
    <property type="protein sequence ID" value="TGZ76263.1"/>
    <property type="molecule type" value="Genomic_DNA"/>
</dbReference>
<proteinExistence type="predicted"/>
<keyword evidence="4" id="KW-1185">Reference proteome</keyword>
<organism evidence="3 4">
    <name type="scientific">Ascodesmis nigricans</name>
    <dbReference type="NCBI Taxonomy" id="341454"/>
    <lineage>
        <taxon>Eukaryota</taxon>
        <taxon>Fungi</taxon>
        <taxon>Dikarya</taxon>
        <taxon>Ascomycota</taxon>
        <taxon>Pezizomycotina</taxon>
        <taxon>Pezizomycetes</taxon>
        <taxon>Pezizales</taxon>
        <taxon>Ascodesmidaceae</taxon>
        <taxon>Ascodesmis</taxon>
    </lineage>
</organism>
<feature type="compositionally biased region" description="Basic and acidic residues" evidence="1">
    <location>
        <begin position="47"/>
        <end position="105"/>
    </location>
</feature>